<feature type="domain" description="C2H2-type" evidence="7">
    <location>
        <begin position="340"/>
        <end position="367"/>
    </location>
</feature>
<feature type="compositionally biased region" description="Polar residues" evidence="6">
    <location>
        <begin position="1042"/>
        <end position="1071"/>
    </location>
</feature>
<evidence type="ECO:0000313" key="9">
    <source>
        <dbReference type="Proteomes" id="UP000887568"/>
    </source>
</evidence>
<dbReference type="OMA" id="SQFQFAN"/>
<dbReference type="PROSITE" id="PS00028">
    <property type="entry name" value="ZINC_FINGER_C2H2_1"/>
    <property type="match status" value="10"/>
</dbReference>
<accession>A0A914AG09</accession>
<dbReference type="FunFam" id="3.30.160.60:FF:000100">
    <property type="entry name" value="Zinc finger 45-like"/>
    <property type="match status" value="1"/>
</dbReference>
<dbReference type="Proteomes" id="UP000887568">
    <property type="component" value="Unplaced"/>
</dbReference>
<feature type="region of interest" description="Disordered" evidence="6">
    <location>
        <begin position="69"/>
        <end position="90"/>
    </location>
</feature>
<dbReference type="GO" id="GO:0008270">
    <property type="term" value="F:zinc ion binding"/>
    <property type="evidence" value="ECO:0007669"/>
    <property type="project" value="UniProtKB-KW"/>
</dbReference>
<dbReference type="SMART" id="SM00355">
    <property type="entry name" value="ZnF_C2H2"/>
    <property type="match status" value="14"/>
</dbReference>
<evidence type="ECO:0000259" key="7">
    <source>
        <dbReference type="PROSITE" id="PS50157"/>
    </source>
</evidence>
<dbReference type="Gene3D" id="3.30.160.60">
    <property type="entry name" value="Classic Zinc Finger"/>
    <property type="match status" value="6"/>
</dbReference>
<feature type="compositionally biased region" description="Polar residues" evidence="6">
    <location>
        <begin position="1000"/>
        <end position="1012"/>
    </location>
</feature>
<feature type="domain" description="C2H2-type" evidence="7">
    <location>
        <begin position="453"/>
        <end position="475"/>
    </location>
</feature>
<evidence type="ECO:0000313" key="8">
    <source>
        <dbReference type="EnsemblMetazoa" id="XP_038062905.1"/>
    </source>
</evidence>
<dbReference type="EnsemblMetazoa" id="XM_038206977.1">
    <property type="protein sequence ID" value="XP_038062905.1"/>
    <property type="gene ID" value="LOC119733400"/>
</dbReference>
<feature type="compositionally biased region" description="Polar residues" evidence="6">
    <location>
        <begin position="935"/>
        <end position="958"/>
    </location>
</feature>
<dbReference type="PANTHER" id="PTHR24379:SF121">
    <property type="entry name" value="C2H2-TYPE DOMAIN-CONTAINING PROTEIN"/>
    <property type="match status" value="1"/>
</dbReference>
<keyword evidence="4" id="KW-0862">Zinc</keyword>
<feature type="compositionally biased region" description="Polar residues" evidence="6">
    <location>
        <begin position="149"/>
        <end position="158"/>
    </location>
</feature>
<feature type="region of interest" description="Disordered" evidence="6">
    <location>
        <begin position="214"/>
        <end position="270"/>
    </location>
</feature>
<feature type="domain" description="C2H2-type" evidence="7">
    <location>
        <begin position="603"/>
        <end position="625"/>
    </location>
</feature>
<feature type="compositionally biased region" description="Basic and acidic residues" evidence="6">
    <location>
        <begin position="1112"/>
        <end position="1123"/>
    </location>
</feature>
<evidence type="ECO:0000256" key="2">
    <source>
        <dbReference type="ARBA" id="ARBA00022737"/>
    </source>
</evidence>
<evidence type="ECO:0000256" key="5">
    <source>
        <dbReference type="PROSITE-ProRule" id="PRU00042"/>
    </source>
</evidence>
<feature type="domain" description="C2H2-type" evidence="7">
    <location>
        <begin position="798"/>
        <end position="825"/>
    </location>
</feature>
<dbReference type="InterPro" id="IPR013087">
    <property type="entry name" value="Znf_C2H2_type"/>
</dbReference>
<feature type="domain" description="C2H2-type" evidence="7">
    <location>
        <begin position="720"/>
        <end position="748"/>
    </location>
</feature>
<feature type="compositionally biased region" description="Polar residues" evidence="6">
    <location>
        <begin position="897"/>
        <end position="918"/>
    </location>
</feature>
<dbReference type="PANTHER" id="PTHR24379">
    <property type="entry name" value="KRAB AND ZINC FINGER DOMAIN-CONTAINING"/>
    <property type="match status" value="1"/>
</dbReference>
<feature type="compositionally biased region" description="Basic residues" evidence="6">
    <location>
        <begin position="986"/>
        <end position="996"/>
    </location>
</feature>
<dbReference type="AlphaFoldDB" id="A0A914AG09"/>
<dbReference type="Pfam" id="PF13912">
    <property type="entry name" value="zf-C2H2_6"/>
    <property type="match status" value="1"/>
</dbReference>
<reference evidence="8" key="1">
    <citation type="submission" date="2022-11" db="UniProtKB">
        <authorList>
            <consortium name="EnsemblMetazoa"/>
        </authorList>
    </citation>
    <scope>IDENTIFICATION</scope>
</reference>
<dbReference type="RefSeq" id="XP_038062905.1">
    <property type="nucleotide sequence ID" value="XM_038206977.1"/>
</dbReference>
<evidence type="ECO:0000256" key="6">
    <source>
        <dbReference type="SAM" id="MobiDB-lite"/>
    </source>
</evidence>
<dbReference type="PROSITE" id="PS50157">
    <property type="entry name" value="ZINC_FINGER_C2H2_2"/>
    <property type="match status" value="9"/>
</dbReference>
<keyword evidence="2" id="KW-0677">Repeat</keyword>
<dbReference type="OrthoDB" id="9439903at2759"/>
<feature type="region of interest" description="Disordered" evidence="6">
    <location>
        <begin position="146"/>
        <end position="187"/>
    </location>
</feature>
<feature type="region of interest" description="Disordered" evidence="6">
    <location>
        <begin position="489"/>
        <end position="511"/>
    </location>
</feature>
<feature type="region of interest" description="Disordered" evidence="6">
    <location>
        <begin position="1042"/>
        <end position="1087"/>
    </location>
</feature>
<name>A0A914AG09_PATMI</name>
<feature type="domain" description="C2H2-type" evidence="7">
    <location>
        <begin position="1141"/>
        <end position="1168"/>
    </location>
</feature>
<feature type="region of interest" description="Disordered" evidence="6">
    <location>
        <begin position="866"/>
        <end position="1020"/>
    </location>
</feature>
<protein>
    <recommendedName>
        <fullName evidence="7">C2H2-type domain-containing protein</fullName>
    </recommendedName>
</protein>
<keyword evidence="9" id="KW-1185">Reference proteome</keyword>
<feature type="compositionally biased region" description="Polar residues" evidence="6">
    <location>
        <begin position="170"/>
        <end position="183"/>
    </location>
</feature>
<feature type="domain" description="C2H2-type" evidence="7">
    <location>
        <begin position="687"/>
        <end position="714"/>
    </location>
</feature>
<dbReference type="Pfam" id="PF00096">
    <property type="entry name" value="zf-C2H2"/>
    <property type="match status" value="4"/>
</dbReference>
<feature type="compositionally biased region" description="Acidic residues" evidence="6">
    <location>
        <begin position="245"/>
        <end position="261"/>
    </location>
</feature>
<feature type="domain" description="C2H2-type" evidence="7">
    <location>
        <begin position="1169"/>
        <end position="1195"/>
    </location>
</feature>
<dbReference type="InterPro" id="IPR036236">
    <property type="entry name" value="Znf_C2H2_sf"/>
</dbReference>
<dbReference type="SUPFAM" id="SSF57667">
    <property type="entry name" value="beta-beta-alpha zinc fingers"/>
    <property type="match status" value="4"/>
</dbReference>
<proteinExistence type="predicted"/>
<sequence>MDRSEKSSTSTTMSSLTQSDKYALAFQLVTQLTSLVDGVLFAKRMAVLQVIKEAWEKNTEVTVITEESSFDCGEQMNPDTAERMQSPQMAPVDSNLGSIEENPATFQALDVVVKQEVEHPGMPRIEQVVGYGLHPMGVAGYTDRALSSVDESGSSVTGSPEAENTRDLDQSPNTRPDFDQTSECPRGRLDTEDLFEDLGNNRAQVTVKKMSLDGTVQLGNGDQSPREDNGFDAYQDNSHVRKSFEDDENDEEEDSGDETDTGDVSTPQSVGKTRPFECKYCKRSFKFGEFSAGRPFHCPHCQHNASPREQGRLRSSPSSIDTPIGLSPKTSTPAVSPRKFPCPLCPKRFLRKGHLREHLWTHSKDKKISCAFCSKTCRTVKESRLHAKTHLNQNISNSNLNQLQSNRTTISPKPQSEAPHPMHLTRVSYSAEEETVAHASSNSPTSPGVNQWYRCDICEVDFPAETALAEHMKGHIAFPTRVDLQQHQRVHTGKGPTGRVRLEASRPTRASKSIRKKYERLRKHNDGFKCNLCYKVLFTVKGFQKHQENHTCKICFKTIKKLGAHMRVHSNMRPHQCPECLDLFKARKYLLKHWVSVHGKELLKCRACVRVFLDSDSLSHHEQEHHQLVEDKSCEEADPEVRSKETSHQCTKCRKLFSTNGNLRRHMIEVCSKSLVSEKMPVLTAAHCCPYCPKMFAYQNNLEKHMQIHTNKKPHVGRRFDCSTCQEVFATKAALIKHRQMQHKPTATGILDGKDSSAVDESLEQDESNHIDAGGVANKASPSSGSSKTHRSGIKPKYRCRYCNVNLSSKVRLLHHESLHIKNPSMIRKLGKYCCKYCNVNLSSKIRLLHHESLHIKNPSMIRKMGKKMPGRLTSPRQMHKKKVPKRMPASPIRKLGNTSSTQKGSKTSPKMASTGQISKVPKAKKNLSPRVACASTSQFQFANAPKSHTPNVTSLRSPSRPAAKQKSPNMSDCRSPSVHLPSTRPLHKMPKKSPIRKLGNTSSIQKGSITSPKMAGTGQISKVAKAKKNLSPRLAGASTSQFQFANAPKSHSQLVTSLGSPMRQTAQQKSPRMIDRRSPSKQGSITFELDNNPIIHQAYSKVFTSAEKRALHDQSHITHSSESKNAPSVSGTSIKQEKLYQCGFCNKVCKQRYLLTRHERQHTGEKPYSCTCGKAFPSVGSLRKHQKFHCTQKGQSDSMPANF</sequence>
<evidence type="ECO:0000256" key="1">
    <source>
        <dbReference type="ARBA" id="ARBA00022723"/>
    </source>
</evidence>
<feature type="region of interest" description="Disordered" evidence="6">
    <location>
        <begin position="305"/>
        <end position="337"/>
    </location>
</feature>
<keyword evidence="1" id="KW-0479">Metal-binding</keyword>
<dbReference type="GeneID" id="119733400"/>
<keyword evidence="3 5" id="KW-0863">Zinc-finger</keyword>
<feature type="domain" description="C2H2-type" evidence="7">
    <location>
        <begin position="648"/>
        <end position="667"/>
    </location>
</feature>
<feature type="region of interest" description="Disordered" evidence="6">
    <location>
        <begin position="747"/>
        <end position="793"/>
    </location>
</feature>
<evidence type="ECO:0000256" key="4">
    <source>
        <dbReference type="ARBA" id="ARBA00022833"/>
    </source>
</evidence>
<evidence type="ECO:0000256" key="3">
    <source>
        <dbReference type="ARBA" id="ARBA00022771"/>
    </source>
</evidence>
<organism evidence="8 9">
    <name type="scientific">Patiria miniata</name>
    <name type="common">Bat star</name>
    <name type="synonym">Asterina miniata</name>
    <dbReference type="NCBI Taxonomy" id="46514"/>
    <lineage>
        <taxon>Eukaryota</taxon>
        <taxon>Metazoa</taxon>
        <taxon>Echinodermata</taxon>
        <taxon>Eleutherozoa</taxon>
        <taxon>Asterozoa</taxon>
        <taxon>Asteroidea</taxon>
        <taxon>Valvatacea</taxon>
        <taxon>Valvatida</taxon>
        <taxon>Asterinidae</taxon>
        <taxon>Patiria</taxon>
    </lineage>
</organism>
<feature type="region of interest" description="Disordered" evidence="6">
    <location>
        <begin position="1112"/>
        <end position="1131"/>
    </location>
</feature>
<feature type="compositionally biased region" description="Polar residues" evidence="6">
    <location>
        <begin position="305"/>
        <end position="321"/>
    </location>
</feature>